<organism evidence="1 2">
    <name type="scientific">Pseudomonas fortuita</name>
    <dbReference type="NCBI Taxonomy" id="3233375"/>
    <lineage>
        <taxon>Bacteria</taxon>
        <taxon>Pseudomonadati</taxon>
        <taxon>Pseudomonadota</taxon>
        <taxon>Gammaproteobacteria</taxon>
        <taxon>Pseudomonadales</taxon>
        <taxon>Pseudomonadaceae</taxon>
        <taxon>Pseudomonas</taxon>
    </lineage>
</organism>
<accession>A0ACD4PBD8</accession>
<dbReference type="Proteomes" id="UP001163982">
    <property type="component" value="Chromosome"/>
</dbReference>
<reference evidence="1" key="1">
    <citation type="journal article" date="2024" name="Int. J. Syst. Evol. Microbiol.">
        <title>Pseudomonas fortuita sp. nov., isolated from the endosphere of a wild yam.</title>
        <authorList>
            <person name="Carlier A."/>
            <person name="Beaumel M."/>
            <person name="Moreau S."/>
            <person name="Acar T."/>
            <person name="Sana T.G."/>
            <person name="Cnockaert M."/>
            <person name="Vandamme P."/>
        </authorList>
    </citation>
    <scope>NUCLEOTIDE SEQUENCE</scope>
    <source>
        <strain evidence="1">GMI12077</strain>
    </source>
</reference>
<dbReference type="EMBL" id="CP114035">
    <property type="protein sequence ID" value="WAP65384.1"/>
    <property type="molecule type" value="Genomic_DNA"/>
</dbReference>
<name>A0ACD4PBD8_9PSED</name>
<proteinExistence type="predicted"/>
<protein>
    <submittedName>
        <fullName evidence="1">Uncharacterized protein</fullName>
    </submittedName>
</protein>
<gene>
    <name evidence="1" type="ORF">OZ911_08295</name>
</gene>
<keyword evidence="2" id="KW-1185">Reference proteome</keyword>
<sequence length="111" mass="12173">MLWSLRAGAALAGVAFISGNLMSFGLLLVIPDQRVESPMDREPTNQEVAAVLGIDEDQVAKYRREAVLLGDGSWLIHFSYDMPRELRHSFTGSFTAIVECVATCVDARSVD</sequence>
<evidence type="ECO:0000313" key="1">
    <source>
        <dbReference type="EMBL" id="WAP65384.1"/>
    </source>
</evidence>
<evidence type="ECO:0000313" key="2">
    <source>
        <dbReference type="Proteomes" id="UP001163982"/>
    </source>
</evidence>